<name>A0A086KG04_TOXGO</name>
<comment type="caution">
    <text evidence="1">The sequence shown here is derived from an EMBL/GenBank/DDBJ whole genome shotgun (WGS) entry which is preliminary data.</text>
</comment>
<sequence length="128" mass="14264">MDERGSVWADSVLSSHGGTCLMSHFSGSKDDSADACKTGTSVSCQCMRSYRLTENAVWTSERTIFCLVKLPAGVDTRNLQRGQNRRVEGPRVLPLLKTDRPKHSRQTNLKEETSKARLRLSLFSVCLC</sequence>
<proteinExistence type="predicted"/>
<evidence type="ECO:0000313" key="1">
    <source>
        <dbReference type="EMBL" id="KFG43322.1"/>
    </source>
</evidence>
<dbReference type="Proteomes" id="UP000028837">
    <property type="component" value="Unassembled WGS sequence"/>
</dbReference>
<evidence type="ECO:0000313" key="2">
    <source>
        <dbReference type="Proteomes" id="UP000028837"/>
    </source>
</evidence>
<protein>
    <submittedName>
        <fullName evidence="1">Uncharacterized protein</fullName>
    </submittedName>
</protein>
<dbReference type="AlphaFoldDB" id="A0A086KG04"/>
<organism evidence="1 2">
    <name type="scientific">Toxoplasma gondii GAB2-2007-GAL-DOM2</name>
    <dbReference type="NCBI Taxonomy" id="1130820"/>
    <lineage>
        <taxon>Eukaryota</taxon>
        <taxon>Sar</taxon>
        <taxon>Alveolata</taxon>
        <taxon>Apicomplexa</taxon>
        <taxon>Conoidasida</taxon>
        <taxon>Coccidia</taxon>
        <taxon>Eucoccidiorida</taxon>
        <taxon>Eimeriorina</taxon>
        <taxon>Sarcocystidae</taxon>
        <taxon>Toxoplasma</taxon>
    </lineage>
</organism>
<dbReference type="VEuPathDB" id="ToxoDB:TGDOM2_398690"/>
<gene>
    <name evidence="1" type="ORF">TGDOM2_398690</name>
</gene>
<reference evidence="1 2" key="1">
    <citation type="submission" date="2014-02" db="EMBL/GenBank/DDBJ databases">
        <authorList>
            <person name="Sibley D."/>
            <person name="Venepally P."/>
            <person name="Karamycheva S."/>
            <person name="Hadjithomas M."/>
            <person name="Khan A."/>
            <person name="Brunk B."/>
            <person name="Roos D."/>
            <person name="Caler E."/>
            <person name="Lorenzi H."/>
        </authorList>
    </citation>
    <scope>NUCLEOTIDE SEQUENCE [LARGE SCALE GENOMIC DNA]</scope>
    <source>
        <strain evidence="1 2">GAB2-2007-GAL-DOM2</strain>
    </source>
</reference>
<dbReference type="EMBL" id="AHZU02000530">
    <property type="protein sequence ID" value="KFG43322.1"/>
    <property type="molecule type" value="Genomic_DNA"/>
</dbReference>
<accession>A0A086KG04</accession>